<gene>
    <name evidence="2" type="ORF">MHI_LOCUS416387</name>
</gene>
<accession>A0A6V7H2T5</accession>
<evidence type="ECO:0000313" key="3">
    <source>
        <dbReference type="Proteomes" id="UP000752696"/>
    </source>
</evidence>
<evidence type="ECO:0000256" key="1">
    <source>
        <dbReference type="SAM" id="MobiDB-lite"/>
    </source>
</evidence>
<sequence>VRAQENAARNLSPSLRECYDNKYLLERDNRLPYTLNTFIAILRKIENTEGLNMDLRTLSVALLHRAVTLSEKTTSLVLIHSFRQDGIVPNPQIPDQDGISPYSPSSFEFVRFAETLRLIPGNALMFPNNSITDVERCTLHFMLSSSVEIFQRGDEAKVCRFSDKYRYPRDIKGRNKAATESPINDVETLSSDEIKSMTHRKTEGKHITIDPNSRYPEVPPNHPDSARMMELPRSKCPIQNGVVKTLWGTTSLGVVLAGIAAATQPETAKLPELLSSDVLRRNDTDLQGRTLENKWLATLAGDLAEVALRQGPKSKDAKFSVGLDGNWNSTALPRWYFLNSNNNYEMTTAEIRGDLDGLILADEIYKWYSAIPSLRLSQIFDMYYSSLGFFDSSIRACNRRTMFTAVAPNDTLVSQTYSASIVLEDLAHATLEYPVFEKFSVQAVNELVKYVPTSMNNDLSCADTDKSYGFDQISVDLTIILDTNWKYSVIKPILANLLESIDVNQFNSNFTLINGQDGTPMINSTFSILDFYAYNSSHYENVTHGFDLPKSLKELEAHLINKLNTERIHGVAGARSSIVLIVPQISDISKNDKDYCLQTIQRMREYIPDTIILFMAVSKDSWSDLVQNRTTDLFSISTEDTEESLRPINNVVSRIKQVPKRLINSQCGSDYVPYGRINSYDDYILPNGTNFYKLHPNYFFNHQNTTIVKIQSFGSDSLIVCSSRDENAMETSKSCASVSNNVHSITISCNDAVFIRDCPPLYISVTSNSTSTPYRCTDQRVCRIPSMIKYTVSYENLVCTSGATRLAFNFSILMIVLVLLNMQ</sequence>
<feature type="compositionally biased region" description="Basic and acidic residues" evidence="1">
    <location>
        <begin position="198"/>
        <end position="208"/>
    </location>
</feature>
<dbReference type="OrthoDB" id="10256829at2759"/>
<keyword evidence="3" id="KW-1185">Reference proteome</keyword>
<organism evidence="2 3">
    <name type="scientific">Heterotrigona itama</name>
    <dbReference type="NCBI Taxonomy" id="395501"/>
    <lineage>
        <taxon>Eukaryota</taxon>
        <taxon>Metazoa</taxon>
        <taxon>Ecdysozoa</taxon>
        <taxon>Arthropoda</taxon>
        <taxon>Hexapoda</taxon>
        <taxon>Insecta</taxon>
        <taxon>Pterygota</taxon>
        <taxon>Neoptera</taxon>
        <taxon>Endopterygota</taxon>
        <taxon>Hymenoptera</taxon>
        <taxon>Apocrita</taxon>
        <taxon>Aculeata</taxon>
        <taxon>Apoidea</taxon>
        <taxon>Anthophila</taxon>
        <taxon>Apidae</taxon>
        <taxon>Heterotrigona</taxon>
    </lineage>
</organism>
<dbReference type="EMBL" id="CAJDYZ010006911">
    <property type="protein sequence ID" value="CAD1473828.1"/>
    <property type="molecule type" value="Genomic_DNA"/>
</dbReference>
<name>A0A6V7H2T5_9HYME</name>
<proteinExistence type="predicted"/>
<reference evidence="2" key="1">
    <citation type="submission" date="2020-07" db="EMBL/GenBank/DDBJ databases">
        <authorList>
            <person name="Nazaruddin N."/>
        </authorList>
    </citation>
    <scope>NUCLEOTIDE SEQUENCE</scope>
</reference>
<protein>
    <submittedName>
        <fullName evidence="2">Uncharacterized protein</fullName>
    </submittedName>
</protein>
<evidence type="ECO:0000313" key="2">
    <source>
        <dbReference type="EMBL" id="CAD1473828.1"/>
    </source>
</evidence>
<feature type="region of interest" description="Disordered" evidence="1">
    <location>
        <begin position="198"/>
        <end position="217"/>
    </location>
</feature>
<dbReference type="AlphaFoldDB" id="A0A6V7H2T5"/>
<dbReference type="Proteomes" id="UP000752696">
    <property type="component" value="Unassembled WGS sequence"/>
</dbReference>
<feature type="non-terminal residue" evidence="2">
    <location>
        <position position="1"/>
    </location>
</feature>
<comment type="caution">
    <text evidence="2">The sequence shown here is derived from an EMBL/GenBank/DDBJ whole genome shotgun (WGS) entry which is preliminary data.</text>
</comment>